<evidence type="ECO:0000259" key="1">
    <source>
        <dbReference type="Pfam" id="PF04326"/>
    </source>
</evidence>
<dbReference type="AlphaFoldDB" id="A0A484HJQ2"/>
<dbReference type="PANTHER" id="PTHR30595:SF6">
    <property type="entry name" value="SCHLAFEN ALBA-2 DOMAIN-CONTAINING PROTEIN"/>
    <property type="match status" value="1"/>
</dbReference>
<dbReference type="Pfam" id="PF13749">
    <property type="entry name" value="HATPase_c_4"/>
    <property type="match status" value="1"/>
</dbReference>
<proteinExistence type="predicted"/>
<dbReference type="Pfam" id="PF04326">
    <property type="entry name" value="SLFN_AlbA_2"/>
    <property type="match status" value="1"/>
</dbReference>
<reference evidence="2" key="1">
    <citation type="submission" date="2019-01" db="EMBL/GenBank/DDBJ databases">
        <authorList>
            <consortium name="Genoscope - CEA"/>
            <person name="William W."/>
        </authorList>
    </citation>
    <scope>NUCLEOTIDE SEQUENCE</scope>
    <source>
        <strain evidence="2">CR-1</strain>
    </source>
</reference>
<dbReference type="PANTHER" id="PTHR30595">
    <property type="entry name" value="GLPR-RELATED TRANSCRIPTIONAL REPRESSOR"/>
    <property type="match status" value="1"/>
</dbReference>
<name>A0A484HJQ2_9BACT</name>
<sequence length="413" mass="47133">MFDTPEELLEKIRLGEDTSLELKSVRFKGQRVAEPKREDLADEIAAMANTHDGALVLGVDDKTRDIEGIPLERLEAVERYVYEICNESIKPPVLFLSFRMRLPDKTGVSRPALKVDIPRSLFVHESPGGYFHRQGSSKRKMPPDYLARLFQQRSQARLIRFEEQSVPQSSLDDLSEGLWRKYSARSNEPAETLLLKRNLLSKEESGVVRASVAGVLFCCERPERFLSSAYVEAVRYRGKKRDSNYQMDAQKIRGPLDRQIHQTMAFLKRNQTVMAVKKPHRIEKTQFSERAVFEAVVNAVAHRDYSIFGSKIRFFMFDDRLEIYSPGPLPNTVTLDNIALRQATRNELITSLLAETPVTESIGDVGRGFYMEKRGEGVPIIMDESERLSGKKPVYQLIDNAELLLTVFSATNR</sequence>
<dbReference type="InterPro" id="IPR038475">
    <property type="entry name" value="RecG_C_sf"/>
</dbReference>
<dbReference type="InterPro" id="IPR038461">
    <property type="entry name" value="Schlafen_AlbA_2_dom_sf"/>
</dbReference>
<organism evidence="2">
    <name type="scientific">uncultured Desulfobacteraceae bacterium</name>
    <dbReference type="NCBI Taxonomy" id="218296"/>
    <lineage>
        <taxon>Bacteria</taxon>
        <taxon>Pseudomonadati</taxon>
        <taxon>Thermodesulfobacteriota</taxon>
        <taxon>Desulfobacteria</taxon>
        <taxon>Desulfobacterales</taxon>
        <taxon>Desulfobacteraceae</taxon>
        <taxon>environmental samples</taxon>
    </lineage>
</organism>
<evidence type="ECO:0000313" key="2">
    <source>
        <dbReference type="EMBL" id="VEN74654.1"/>
    </source>
</evidence>
<dbReference type="Gene3D" id="3.30.950.30">
    <property type="entry name" value="Schlafen, AAA domain"/>
    <property type="match status" value="1"/>
</dbReference>
<dbReference type="InterPro" id="IPR007421">
    <property type="entry name" value="Schlafen_AlbA_2_dom"/>
</dbReference>
<dbReference type="Gene3D" id="3.30.565.60">
    <property type="match status" value="1"/>
</dbReference>
<dbReference type="EMBL" id="CAACVI010000034">
    <property type="protein sequence ID" value="VEN74654.1"/>
    <property type="molecule type" value="Genomic_DNA"/>
</dbReference>
<accession>A0A484HJQ2</accession>
<feature type="domain" description="Schlafen AlbA-2" evidence="1">
    <location>
        <begin position="16"/>
        <end position="141"/>
    </location>
</feature>
<gene>
    <name evidence="2" type="ORF">EPICR_40241</name>
</gene>
<protein>
    <submittedName>
        <fullName evidence="2">Transcriptional regulator</fullName>
    </submittedName>
</protein>